<dbReference type="Gene3D" id="3.90.25.10">
    <property type="entry name" value="UDP-galactose 4-epimerase, domain 1"/>
    <property type="match status" value="1"/>
</dbReference>
<evidence type="ECO:0000259" key="3">
    <source>
        <dbReference type="Pfam" id="PF05368"/>
    </source>
</evidence>
<dbReference type="Proteomes" id="UP001265746">
    <property type="component" value="Unassembled WGS sequence"/>
</dbReference>
<protein>
    <recommendedName>
        <fullName evidence="3">NmrA-like domain-containing protein</fullName>
    </recommendedName>
</protein>
<dbReference type="Pfam" id="PF05368">
    <property type="entry name" value="NmrA"/>
    <property type="match status" value="1"/>
</dbReference>
<dbReference type="InterPro" id="IPR036291">
    <property type="entry name" value="NAD(P)-bd_dom_sf"/>
</dbReference>
<dbReference type="PANTHER" id="PTHR47706:SF1">
    <property type="entry name" value="CIPA-LIKE, PUTATIVE (AFU_ORTHOLOGUE AFUA_1G12460)-RELATED"/>
    <property type="match status" value="1"/>
</dbReference>
<keyword evidence="5" id="KW-1185">Reference proteome</keyword>
<dbReference type="PANTHER" id="PTHR47706">
    <property type="entry name" value="NMRA-LIKE FAMILY PROTEIN"/>
    <property type="match status" value="1"/>
</dbReference>
<keyword evidence="2" id="KW-0560">Oxidoreductase</keyword>
<evidence type="ECO:0000313" key="4">
    <source>
        <dbReference type="EMBL" id="KAK2597755.1"/>
    </source>
</evidence>
<accession>A0AAD9S2S6</accession>
<dbReference type="EMBL" id="JAUJFL010000009">
    <property type="protein sequence ID" value="KAK2597755.1"/>
    <property type="molecule type" value="Genomic_DNA"/>
</dbReference>
<proteinExistence type="predicted"/>
<dbReference type="SUPFAM" id="SSF51735">
    <property type="entry name" value="NAD(P)-binding Rossmann-fold domains"/>
    <property type="match status" value="1"/>
</dbReference>
<name>A0AAD9S2S6_PHOAM</name>
<keyword evidence="1" id="KW-0521">NADP</keyword>
<comment type="caution">
    <text evidence="4">The sequence shown here is derived from an EMBL/GenBank/DDBJ whole genome shotgun (WGS) entry which is preliminary data.</text>
</comment>
<evidence type="ECO:0000256" key="1">
    <source>
        <dbReference type="ARBA" id="ARBA00022857"/>
    </source>
</evidence>
<evidence type="ECO:0000256" key="2">
    <source>
        <dbReference type="ARBA" id="ARBA00023002"/>
    </source>
</evidence>
<feature type="domain" description="NmrA-like" evidence="3">
    <location>
        <begin position="5"/>
        <end position="228"/>
    </location>
</feature>
<dbReference type="GO" id="GO:0016491">
    <property type="term" value="F:oxidoreductase activity"/>
    <property type="evidence" value="ECO:0007669"/>
    <property type="project" value="UniProtKB-KW"/>
</dbReference>
<dbReference type="AlphaFoldDB" id="A0AAD9S2S6"/>
<reference evidence="4" key="1">
    <citation type="submission" date="2023-06" db="EMBL/GenBank/DDBJ databases">
        <authorList>
            <person name="Noh H."/>
        </authorList>
    </citation>
    <scope>NUCLEOTIDE SEQUENCE</scope>
    <source>
        <strain evidence="4">DUCC20226</strain>
    </source>
</reference>
<dbReference type="Gene3D" id="3.40.50.720">
    <property type="entry name" value="NAD(P)-binding Rossmann-like Domain"/>
    <property type="match status" value="1"/>
</dbReference>
<organism evidence="4 5">
    <name type="scientific">Phomopsis amygdali</name>
    <name type="common">Fusicoccum amygdali</name>
    <dbReference type="NCBI Taxonomy" id="1214568"/>
    <lineage>
        <taxon>Eukaryota</taxon>
        <taxon>Fungi</taxon>
        <taxon>Dikarya</taxon>
        <taxon>Ascomycota</taxon>
        <taxon>Pezizomycotina</taxon>
        <taxon>Sordariomycetes</taxon>
        <taxon>Sordariomycetidae</taxon>
        <taxon>Diaporthales</taxon>
        <taxon>Diaporthaceae</taxon>
        <taxon>Diaporthe</taxon>
    </lineage>
</organism>
<dbReference type="InterPro" id="IPR051609">
    <property type="entry name" value="NmrA/Isoflavone_reductase-like"/>
</dbReference>
<evidence type="ECO:0000313" key="5">
    <source>
        <dbReference type="Proteomes" id="UP001265746"/>
    </source>
</evidence>
<sequence length="303" mass="32774">MSKPFVAVAGATGQLGRVIATNLRQRNVSVKAIVRPGTAPSRTEALRDTGVIVAEADLSDVAALTKNMQGATCVVSALNGLQDTMHGTQGALLDAAVAAHVPRFIPSDFSLDFTKTQPGSNRNLDLRREFHTRLNESGIQWTSVLNGGFMDLLGGQAPLINDSFKRVLYWNSDEQKLDFTTVADTAAYTAAVAADPNPTPRFLRIAGDTFTAKELAEIVSRVRGATYSTMWVGSAGFLEGASSFMRRFSIGGNEQAVFPAWQGMQYMANMFSGDGKLDPLDNDRYPGLKWTKAEKFLAQQRAS</sequence>
<dbReference type="InterPro" id="IPR008030">
    <property type="entry name" value="NmrA-like"/>
</dbReference>
<gene>
    <name evidence="4" type="ORF">N8I77_012519</name>
</gene>